<dbReference type="EMBL" id="JAKNHJ010000018">
    <property type="protein sequence ID" value="MCG4618533.1"/>
    <property type="molecule type" value="Genomic_DNA"/>
</dbReference>
<dbReference type="Pfam" id="PF01865">
    <property type="entry name" value="PhoU_div"/>
    <property type="match status" value="1"/>
</dbReference>
<name>A0AAJ1F8Q1_9ACTO</name>
<comment type="caution">
    <text evidence="2">The sequence shown here is derived from an EMBL/GenBank/DDBJ whole genome shotgun (WGS) entry which is preliminary data.</text>
</comment>
<dbReference type="PANTHER" id="PTHR37298:SF1">
    <property type="entry name" value="UPF0111 PROTEIN YKAA"/>
    <property type="match status" value="1"/>
</dbReference>
<dbReference type="AlphaFoldDB" id="A0AAJ1F8Q1"/>
<dbReference type="Gene3D" id="1.20.58.220">
    <property type="entry name" value="Phosphate transport system protein phou homolog 2, domain 2"/>
    <property type="match status" value="1"/>
</dbReference>
<dbReference type="InterPro" id="IPR018445">
    <property type="entry name" value="Put_Phosphate_transp_reg"/>
</dbReference>
<dbReference type="InterPro" id="IPR038078">
    <property type="entry name" value="PhoU-like_sf"/>
</dbReference>
<proteinExistence type="inferred from homology"/>
<accession>A0AAJ1F8Q1</accession>
<organism evidence="2 3">
    <name type="scientific">Varibaculum cambriense</name>
    <dbReference type="NCBI Taxonomy" id="184870"/>
    <lineage>
        <taxon>Bacteria</taxon>
        <taxon>Bacillati</taxon>
        <taxon>Actinomycetota</taxon>
        <taxon>Actinomycetes</taxon>
        <taxon>Actinomycetales</taxon>
        <taxon>Actinomycetaceae</taxon>
        <taxon>Varibaculum</taxon>
    </lineage>
</organism>
<protein>
    <submittedName>
        <fullName evidence="2">DUF47 family protein</fullName>
    </submittedName>
</protein>
<evidence type="ECO:0000313" key="3">
    <source>
        <dbReference type="Proteomes" id="UP001200537"/>
    </source>
</evidence>
<sequence>MLFKKKQKEEDFFDLFTKAAQNLDAASELLLKITQVDSFEERKELRSQLHDLEHDSDVITHRTMSMLNATFVTPMDREDISLLTGALDDCMDGIDEAGDLIVLYEIQDIPRRLEKQANILRECAQETALAIPKLRGGRDLKDFTVHINSLENKGDKQYRKMLAEVFASETDPIYVIKIKDVIESLETACDSFETLANAVEAIYIKES</sequence>
<evidence type="ECO:0000256" key="1">
    <source>
        <dbReference type="ARBA" id="ARBA00008591"/>
    </source>
</evidence>
<dbReference type="PANTHER" id="PTHR37298">
    <property type="entry name" value="UPF0111 PROTEIN YKAA"/>
    <property type="match status" value="1"/>
</dbReference>
<comment type="similarity">
    <text evidence="1">Belongs to the UPF0111 family.</text>
</comment>
<dbReference type="InterPro" id="IPR052912">
    <property type="entry name" value="UPF0111_domain"/>
</dbReference>
<dbReference type="RefSeq" id="WP_024060081.1">
    <property type="nucleotide sequence ID" value="NZ_CBCTPO010000014.1"/>
</dbReference>
<evidence type="ECO:0000313" key="2">
    <source>
        <dbReference type="EMBL" id="MCG4618533.1"/>
    </source>
</evidence>
<dbReference type="Proteomes" id="UP001200537">
    <property type="component" value="Unassembled WGS sequence"/>
</dbReference>
<gene>
    <name evidence="2" type="ORF">L0M99_08540</name>
</gene>
<reference evidence="2" key="1">
    <citation type="submission" date="2022-01" db="EMBL/GenBank/DDBJ databases">
        <title>Collection of gut derived symbiotic bacterial strains cultured from healthy donors.</title>
        <authorList>
            <person name="Lin H."/>
            <person name="Kohout C."/>
            <person name="Waligurski E."/>
            <person name="Pamer E.G."/>
        </authorList>
    </citation>
    <scope>NUCLEOTIDE SEQUENCE</scope>
    <source>
        <strain evidence="2">DFI.7.46</strain>
    </source>
</reference>